<keyword evidence="1" id="KW-1185">Reference proteome</keyword>
<reference evidence="2" key="1">
    <citation type="submission" date="2025-08" db="UniProtKB">
        <authorList>
            <consortium name="RefSeq"/>
        </authorList>
    </citation>
    <scope>IDENTIFICATION</scope>
    <source>
        <strain evidence="2">11010-0011.00</strain>
        <tissue evidence="2">Whole body</tissue>
    </source>
</reference>
<dbReference type="Proteomes" id="UP000504634">
    <property type="component" value="Unplaced"/>
</dbReference>
<name>A0A6J2TAJ5_DROLE</name>
<protein>
    <submittedName>
        <fullName evidence="2">Uncharacterized protein LOC115622543</fullName>
    </submittedName>
</protein>
<dbReference type="OrthoDB" id="7883146at2759"/>
<evidence type="ECO:0000313" key="1">
    <source>
        <dbReference type="Proteomes" id="UP000504634"/>
    </source>
</evidence>
<dbReference type="Pfam" id="PF05306">
    <property type="entry name" value="DUF733"/>
    <property type="match status" value="1"/>
</dbReference>
<gene>
    <name evidence="2" type="primary">LOC115622543</name>
</gene>
<sequence length="96" mass="11454">MERSVEASTPAKNTAYALYLHCSELRRRRTHYVRISKTKLQLTDKLIAQIKQSMATCSYEDLQALNRETQFRRDLKRQLRHRHKQLQLLEKRSPTA</sequence>
<dbReference type="RefSeq" id="XP_030372370.1">
    <property type="nucleotide sequence ID" value="XM_030516510.1"/>
</dbReference>
<evidence type="ECO:0000313" key="2">
    <source>
        <dbReference type="RefSeq" id="XP_030372370.1"/>
    </source>
</evidence>
<dbReference type="AlphaFoldDB" id="A0A6J2TAJ5"/>
<dbReference type="InterPro" id="IPR007970">
    <property type="entry name" value="DUF733"/>
</dbReference>
<proteinExistence type="predicted"/>
<organism evidence="1 2">
    <name type="scientific">Drosophila lebanonensis</name>
    <name type="common">Fruit fly</name>
    <name type="synonym">Scaptodrosophila lebanonensis</name>
    <dbReference type="NCBI Taxonomy" id="7225"/>
    <lineage>
        <taxon>Eukaryota</taxon>
        <taxon>Metazoa</taxon>
        <taxon>Ecdysozoa</taxon>
        <taxon>Arthropoda</taxon>
        <taxon>Hexapoda</taxon>
        <taxon>Insecta</taxon>
        <taxon>Pterygota</taxon>
        <taxon>Neoptera</taxon>
        <taxon>Endopterygota</taxon>
        <taxon>Diptera</taxon>
        <taxon>Brachycera</taxon>
        <taxon>Muscomorpha</taxon>
        <taxon>Ephydroidea</taxon>
        <taxon>Drosophilidae</taxon>
        <taxon>Scaptodrosophila</taxon>
    </lineage>
</organism>
<dbReference type="GeneID" id="115622543"/>
<accession>A0A6J2TAJ5</accession>